<reference evidence="1" key="1">
    <citation type="submission" date="2025-08" db="UniProtKB">
        <authorList>
            <consortium name="Ensembl"/>
        </authorList>
    </citation>
    <scope>IDENTIFICATION</scope>
</reference>
<evidence type="ECO:0000313" key="1">
    <source>
        <dbReference type="Ensembl" id="ENSMALP00000026219.1"/>
    </source>
</evidence>
<reference evidence="1" key="2">
    <citation type="submission" date="2025-09" db="UniProtKB">
        <authorList>
            <consortium name="Ensembl"/>
        </authorList>
    </citation>
    <scope>IDENTIFICATION</scope>
</reference>
<sequence>YNVLRTRDSFTVWTQSVLWDRGGAHHFVTTHRHKIFRLRCPTGARLRIAGLEDTMYRDDDYEVKSWGAFYLPDEVKMQVFGVVEGTSCPYDQLVLMTCEDEKVYAYDGEELHVVASSWNKLCEEGIEYPASETYYDGEAFKHMWKSPLGQMFEEEHDKLVAEKKSEFLENLNLARQKRGEYLCLWCREKIALILKKPLLKIE</sequence>
<organism evidence="1 2">
    <name type="scientific">Monopterus albus</name>
    <name type="common">Swamp eel</name>
    <dbReference type="NCBI Taxonomy" id="43700"/>
    <lineage>
        <taxon>Eukaryota</taxon>
        <taxon>Metazoa</taxon>
        <taxon>Chordata</taxon>
        <taxon>Craniata</taxon>
        <taxon>Vertebrata</taxon>
        <taxon>Euteleostomi</taxon>
        <taxon>Actinopterygii</taxon>
        <taxon>Neopterygii</taxon>
        <taxon>Teleostei</taxon>
        <taxon>Neoteleostei</taxon>
        <taxon>Acanthomorphata</taxon>
        <taxon>Anabantaria</taxon>
        <taxon>Synbranchiformes</taxon>
        <taxon>Synbranchidae</taxon>
        <taxon>Monopterus</taxon>
    </lineage>
</organism>
<dbReference type="Proteomes" id="UP000261600">
    <property type="component" value="Unplaced"/>
</dbReference>
<keyword evidence="2" id="KW-1185">Reference proteome</keyword>
<dbReference type="Ensembl" id="ENSMALT00000026700.1">
    <property type="protein sequence ID" value="ENSMALP00000026219.1"/>
    <property type="gene ID" value="ENSMALG00000018202.1"/>
</dbReference>
<accession>A0A3Q3K0N1</accession>
<protein>
    <submittedName>
        <fullName evidence="1">Uncharacterized protein</fullName>
    </submittedName>
</protein>
<dbReference type="Pfam" id="PF02393">
    <property type="entry name" value="US22"/>
    <property type="match status" value="1"/>
</dbReference>
<evidence type="ECO:0000313" key="2">
    <source>
        <dbReference type="Proteomes" id="UP000261600"/>
    </source>
</evidence>
<dbReference type="InterPro" id="IPR003360">
    <property type="entry name" value="US22-like"/>
</dbReference>
<dbReference type="AlphaFoldDB" id="A0A3Q3K0N1"/>
<name>A0A3Q3K0N1_MONAL</name>
<proteinExistence type="predicted"/>